<evidence type="ECO:0000256" key="5">
    <source>
        <dbReference type="ARBA" id="ARBA00023277"/>
    </source>
</evidence>
<dbReference type="CDD" id="cd02846">
    <property type="entry name" value="PAZ_argonaute_like"/>
    <property type="match status" value="1"/>
</dbReference>
<feature type="domain" description="PAZ" evidence="8">
    <location>
        <begin position="647"/>
        <end position="755"/>
    </location>
</feature>
<evidence type="ECO:0000256" key="1">
    <source>
        <dbReference type="ARBA" id="ARBA00004937"/>
    </source>
</evidence>
<comment type="caution">
    <text evidence="10">The sequence shown here is derived from an EMBL/GenBank/DDBJ whole genome shotgun (WGS) entry which is preliminary data.</text>
</comment>
<dbReference type="Pfam" id="PF02171">
    <property type="entry name" value="Piwi"/>
    <property type="match status" value="1"/>
</dbReference>
<dbReference type="InterPro" id="IPR003100">
    <property type="entry name" value="PAZ_dom"/>
</dbReference>
<dbReference type="SUPFAM" id="SSF51735">
    <property type="entry name" value="NAD(P)-binding Rossmann-fold domains"/>
    <property type="match status" value="1"/>
</dbReference>
<dbReference type="GO" id="GO:0003723">
    <property type="term" value="F:RNA binding"/>
    <property type="evidence" value="ECO:0007669"/>
    <property type="project" value="InterPro"/>
</dbReference>
<dbReference type="GO" id="GO:0050661">
    <property type="term" value="F:NADP binding"/>
    <property type="evidence" value="ECO:0007669"/>
    <property type="project" value="InterPro"/>
</dbReference>
<evidence type="ECO:0000256" key="3">
    <source>
        <dbReference type="ARBA" id="ARBA00022526"/>
    </source>
</evidence>
<dbReference type="InterPro" id="IPR022675">
    <property type="entry name" value="G6P_DH_C"/>
</dbReference>
<dbReference type="GO" id="GO:0006006">
    <property type="term" value="P:glucose metabolic process"/>
    <property type="evidence" value="ECO:0007669"/>
    <property type="project" value="UniProtKB-KW"/>
</dbReference>
<dbReference type="EMBL" id="JADGKB010000029">
    <property type="protein sequence ID" value="KAJ3258287.1"/>
    <property type="molecule type" value="Genomic_DNA"/>
</dbReference>
<dbReference type="SUPFAM" id="SSF55347">
    <property type="entry name" value="Glyceraldehyde-3-phosphate dehydrogenase-like, C-terminal domain"/>
    <property type="match status" value="1"/>
</dbReference>
<evidence type="ECO:0000256" key="7">
    <source>
        <dbReference type="SAM" id="MobiDB-lite"/>
    </source>
</evidence>
<comment type="pathway">
    <text evidence="1">Carbohydrate degradation; pentose phosphate pathway; D-ribulose 5-phosphate from D-glucose 6-phosphate (oxidative stage): step 1/3.</text>
</comment>
<dbReference type="HAMAP" id="MF_00966">
    <property type="entry name" value="G6PD"/>
    <property type="match status" value="1"/>
</dbReference>
<dbReference type="AlphaFoldDB" id="A0AAD5UHJ6"/>
<dbReference type="Gene3D" id="3.30.420.10">
    <property type="entry name" value="Ribonuclease H-like superfamily/Ribonuclease H"/>
    <property type="match status" value="1"/>
</dbReference>
<dbReference type="InterPro" id="IPR036085">
    <property type="entry name" value="PAZ_dom_sf"/>
</dbReference>
<dbReference type="SUPFAM" id="SSF101690">
    <property type="entry name" value="PAZ domain"/>
    <property type="match status" value="1"/>
</dbReference>
<dbReference type="PROSITE" id="PS50822">
    <property type="entry name" value="PIWI"/>
    <property type="match status" value="1"/>
</dbReference>
<dbReference type="Gene3D" id="3.40.50.2300">
    <property type="match status" value="1"/>
</dbReference>
<evidence type="ECO:0000259" key="9">
    <source>
        <dbReference type="PROSITE" id="PS50822"/>
    </source>
</evidence>
<dbReference type="InterPro" id="IPR012337">
    <property type="entry name" value="RNaseH-like_sf"/>
</dbReference>
<dbReference type="InterPro" id="IPR032474">
    <property type="entry name" value="Argonaute_N"/>
</dbReference>
<dbReference type="InterPro" id="IPR032472">
    <property type="entry name" value="ArgoL2"/>
</dbReference>
<reference evidence="10" key="1">
    <citation type="submission" date="2020-05" db="EMBL/GenBank/DDBJ databases">
        <title>Phylogenomic resolution of chytrid fungi.</title>
        <authorList>
            <person name="Stajich J.E."/>
            <person name="Amses K."/>
            <person name="Simmons R."/>
            <person name="Seto K."/>
            <person name="Myers J."/>
            <person name="Bonds A."/>
            <person name="Quandt C.A."/>
            <person name="Barry K."/>
            <person name="Liu P."/>
            <person name="Grigoriev I."/>
            <person name="Longcore J.E."/>
            <person name="James T.Y."/>
        </authorList>
    </citation>
    <scope>NUCLEOTIDE SEQUENCE</scope>
    <source>
        <strain evidence="10">PLAUS21</strain>
    </source>
</reference>
<evidence type="ECO:0000256" key="4">
    <source>
        <dbReference type="ARBA" id="ARBA00022857"/>
    </source>
</evidence>
<organism evidence="10 11">
    <name type="scientific">Boothiomyces macroporosus</name>
    <dbReference type="NCBI Taxonomy" id="261099"/>
    <lineage>
        <taxon>Eukaryota</taxon>
        <taxon>Fungi</taxon>
        <taxon>Fungi incertae sedis</taxon>
        <taxon>Chytridiomycota</taxon>
        <taxon>Chytridiomycota incertae sedis</taxon>
        <taxon>Chytridiomycetes</taxon>
        <taxon>Rhizophydiales</taxon>
        <taxon>Terramycetaceae</taxon>
        <taxon>Boothiomyces</taxon>
    </lineage>
</organism>
<comment type="similarity">
    <text evidence="6">Belongs to the argonaute family.</text>
</comment>
<evidence type="ECO:0000313" key="10">
    <source>
        <dbReference type="EMBL" id="KAJ3258287.1"/>
    </source>
</evidence>
<dbReference type="Pfam" id="PF16488">
    <property type="entry name" value="ArgoL2"/>
    <property type="match status" value="1"/>
</dbReference>
<evidence type="ECO:0000256" key="2">
    <source>
        <dbReference type="ARBA" id="ARBA00013019"/>
    </source>
</evidence>
<dbReference type="Pfam" id="PF16486">
    <property type="entry name" value="ArgoN"/>
    <property type="match status" value="1"/>
</dbReference>
<feature type="compositionally biased region" description="Gly residues" evidence="7">
    <location>
        <begin position="524"/>
        <end position="539"/>
    </location>
</feature>
<keyword evidence="11" id="KW-1185">Reference proteome</keyword>
<protein>
    <recommendedName>
        <fullName evidence="2">glucose-6-phosphate dehydrogenase (NADP(+))</fullName>
        <ecNumber evidence="2">1.1.1.49</ecNumber>
    </recommendedName>
</protein>
<dbReference type="GO" id="GO:0004345">
    <property type="term" value="F:glucose-6-phosphate dehydrogenase activity"/>
    <property type="evidence" value="ECO:0007669"/>
    <property type="project" value="UniProtKB-EC"/>
</dbReference>
<dbReference type="SUPFAM" id="SSF53098">
    <property type="entry name" value="Ribonuclease H-like"/>
    <property type="match status" value="1"/>
</dbReference>
<proteinExistence type="inferred from homology"/>
<dbReference type="SMART" id="SM00950">
    <property type="entry name" value="Piwi"/>
    <property type="match status" value="1"/>
</dbReference>
<dbReference type="Gene3D" id="3.30.360.10">
    <property type="entry name" value="Dihydrodipicolinate Reductase, domain 2"/>
    <property type="match status" value="1"/>
</dbReference>
<gene>
    <name evidence="10" type="primary">ZWF1</name>
    <name evidence="10" type="ORF">HK103_003768</name>
</gene>
<dbReference type="InterPro" id="IPR036291">
    <property type="entry name" value="NAD(P)-bd_dom_sf"/>
</dbReference>
<dbReference type="InterPro" id="IPR003165">
    <property type="entry name" value="Piwi"/>
</dbReference>
<name>A0AAD5UHJ6_9FUNG</name>
<dbReference type="Gene3D" id="2.170.260.10">
    <property type="entry name" value="paz domain"/>
    <property type="match status" value="1"/>
</dbReference>
<feature type="region of interest" description="Disordered" evidence="7">
    <location>
        <begin position="517"/>
        <end position="543"/>
    </location>
</feature>
<sequence length="1239" mass="138767">MAPVSPTKSDHCCIIVLGASGDLAFKKTYPALFGLYRNNFLPTNVHIIGYARSKIELGEFRKRISSKIKLHNDKEKVLLDEFLAKCTYESGSYDDEAAYKKLNEAVEKTQIGFARTDRIFYMALPPSVFAAASHGLKSQVYTTTGTNRIIVEKPFGKDSASSKVLGDLLAKNWHEDEVMQNHLLQILTIVAMEKPVTLDSEDVRNEKVKVLRAIKPLELDHVLLGQYSASADGKEPGYLDDPTVPKGSITPTFAAAVFNINNERWEGVPFILKCGKALNEQKTEVRIQFKDVAGNIYKDTTRNELVIRVQPQEAVYMKFMNKMPGLSNTATISELDLSYGKRYGDIKIPDAYESLILDCLKGDKSNFVRDDELDAAWKIFTPLLHELEAKKVQPEPYTFGTRGPAKLNQFVEKLGYAHNGGIAGKNIRVAVNIFPVTQISSSDAFQYDVQITPDVPAEKARRAFRQAEAIIKQSYPNAWFAFDGQKNAYSLTNIENQNFEVIIPDLVDIEIPELPRAERDSNRGGRGGFRGGRGGGRGGHSVPYVPPSMELKPAIIYTKDTVVGKSLTLKFAIRKTATISLHDLLLFAKGKTVESEGVLHAATALSVVLRHIPSMLFTPVGSNFFSPVGRTPISGGLEVWRGKGNMPLLDYLMEVLNCRNENDLSRIPAQQLDKACRGVNCITTHRGDQKQRFSIKRLSKDSALTMKFEKDGRLVSVADYFQDEFNWRLRYPNLPLALKANGKTAFPLECLTIQPAQRVKEKLNGNQTADMIRATVQRPSDRRRQIEDAVIESLKYNENPYMKSFGVKVEPKMMEIQSRILPAPKVLVDTPLMDSFAFVFFTRVSTNDAREVKDTILRKWKQYGMDIPNFDCPILVANPQSELNVKGALMQAYHEASKNMRSRCKIILCIVENNGKALYEQIKRVTLCEGGIVTQVMVGKHVLNPRNIKDQYICNVAMKANIKLGGGTNHVDHLPFQNEGTMFCGADVTHPSPGSNAPSIVAVVASTDNQAIKYNTYCRAQGHRRELIEDLEAVMAQALADYKRANRGNLPKRIVFFRDGIGAGQFKEVREIEVEHIKEAMAKAKCDALLTLIVVQKRHHIRLFPIDNNQDRSGNCCSGTVIDSNVVHPTEFNFILQSHSGLQGMSRPTIYHVLYDEAKMTSDECQQLCYSLCFLAERATRAISMVSPAYRAQLAAYYARMFLEGEDISDNASVRSEDVQMKFKLTPFAPGVENKMYYM</sequence>
<feature type="domain" description="Piwi" evidence="9">
    <location>
        <begin position="906"/>
        <end position="1204"/>
    </location>
</feature>
<dbReference type="InterPro" id="IPR001282">
    <property type="entry name" value="G6P_DH"/>
</dbReference>
<keyword evidence="3" id="KW-0313">Glucose metabolism</keyword>
<accession>A0AAD5UHJ6</accession>
<evidence type="ECO:0000259" key="8">
    <source>
        <dbReference type="PROSITE" id="PS50821"/>
    </source>
</evidence>
<keyword evidence="4" id="KW-0521">NADP</keyword>
<dbReference type="Pfam" id="PF02781">
    <property type="entry name" value="G6PD_C"/>
    <property type="match status" value="1"/>
</dbReference>
<dbReference type="Gene3D" id="3.40.50.720">
    <property type="entry name" value="NAD(P)-binding Rossmann-like Domain"/>
    <property type="match status" value="1"/>
</dbReference>
<dbReference type="InterPro" id="IPR036397">
    <property type="entry name" value="RNaseH_sf"/>
</dbReference>
<evidence type="ECO:0000313" key="11">
    <source>
        <dbReference type="Proteomes" id="UP001210925"/>
    </source>
</evidence>
<evidence type="ECO:0000256" key="6">
    <source>
        <dbReference type="RuleBase" id="RU361178"/>
    </source>
</evidence>
<dbReference type="Pfam" id="PF02170">
    <property type="entry name" value="PAZ"/>
    <property type="match status" value="1"/>
</dbReference>
<dbReference type="PANTHER" id="PTHR22891">
    <property type="entry name" value="EUKARYOTIC TRANSLATION INITIATION FACTOR 2C"/>
    <property type="match status" value="1"/>
</dbReference>
<dbReference type="Proteomes" id="UP001210925">
    <property type="component" value="Unassembled WGS sequence"/>
</dbReference>
<dbReference type="SMART" id="SM00949">
    <property type="entry name" value="PAZ"/>
    <property type="match status" value="1"/>
</dbReference>
<dbReference type="EC" id="1.1.1.49" evidence="2"/>
<keyword evidence="5" id="KW-0119">Carbohydrate metabolism</keyword>
<dbReference type="PROSITE" id="PS50821">
    <property type="entry name" value="PAZ"/>
    <property type="match status" value="1"/>
</dbReference>